<reference evidence="2 5" key="1">
    <citation type="submission" date="2016-04" db="EMBL/GenBank/DDBJ databases">
        <title>Genome analyses suggest a sexual origin of heterokaryosis in a supposedly ancient asexual fungus.</title>
        <authorList>
            <person name="Ropars J."/>
            <person name="Sedzielewska K."/>
            <person name="Noel J."/>
            <person name="Charron P."/>
            <person name="Farinelli L."/>
            <person name="Marton T."/>
            <person name="Kruger M."/>
            <person name="Pelin A."/>
            <person name="Brachmann A."/>
            <person name="Corradi N."/>
        </authorList>
    </citation>
    <scope>NUCLEOTIDE SEQUENCE [LARGE SCALE GENOMIC DNA]</scope>
    <source>
        <strain evidence="2 5">A5</strain>
    </source>
</reference>
<dbReference type="EMBL" id="LLXH01002991">
    <property type="protein sequence ID" value="PKC54774.1"/>
    <property type="molecule type" value="Genomic_DNA"/>
</dbReference>
<protein>
    <submittedName>
        <fullName evidence="3">Uncharacterized protein</fullName>
    </submittedName>
</protein>
<proteinExistence type="predicted"/>
<dbReference type="Proteomes" id="UP000232688">
    <property type="component" value="Unassembled WGS sequence"/>
</dbReference>
<dbReference type="AlphaFoldDB" id="A0A2I1F0V7"/>
<sequence>MLAQKQLDATKQQLEASSKNDKNGKAKLFTNVDYYFDIISVMMCSYEKFWSSKFNSNKNC</sequence>
<organism evidence="3 4">
    <name type="scientific">Rhizophagus irregularis</name>
    <dbReference type="NCBI Taxonomy" id="588596"/>
    <lineage>
        <taxon>Eukaryota</taxon>
        <taxon>Fungi</taxon>
        <taxon>Fungi incertae sedis</taxon>
        <taxon>Mucoromycota</taxon>
        <taxon>Glomeromycotina</taxon>
        <taxon>Glomeromycetes</taxon>
        <taxon>Glomerales</taxon>
        <taxon>Glomeraceae</taxon>
        <taxon>Rhizophagus</taxon>
    </lineage>
</organism>
<dbReference type="EMBL" id="LLXJ01002889">
    <property type="protein sequence ID" value="PKB97962.1"/>
    <property type="molecule type" value="Genomic_DNA"/>
</dbReference>
<reference evidence="3 4" key="4">
    <citation type="submission" date="2017-10" db="EMBL/GenBank/DDBJ databases">
        <title>Genome analyses suggest a sexual origin of heterokaryosis in a supposedly ancient asexual fungus.</title>
        <authorList>
            <person name="Corradi N."/>
            <person name="Sedzielewska K."/>
            <person name="Noel J."/>
            <person name="Charron P."/>
            <person name="Farinelli L."/>
            <person name="Marton T."/>
            <person name="Kruger M."/>
            <person name="Pelin A."/>
            <person name="Brachmann A."/>
            <person name="Corradi N."/>
        </authorList>
    </citation>
    <scope>NUCLEOTIDE SEQUENCE [LARGE SCALE GENOMIC DNA]</scope>
    <source>
        <strain evidence="3 4">A1</strain>
    </source>
</reference>
<evidence type="ECO:0000313" key="4">
    <source>
        <dbReference type="Proteomes" id="UP000232688"/>
    </source>
</evidence>
<feature type="compositionally biased region" description="Polar residues" evidence="1">
    <location>
        <begin position="7"/>
        <end position="17"/>
    </location>
</feature>
<evidence type="ECO:0000256" key="1">
    <source>
        <dbReference type="SAM" id="MobiDB-lite"/>
    </source>
</evidence>
<dbReference type="Proteomes" id="UP000232722">
    <property type="component" value="Unassembled WGS sequence"/>
</dbReference>
<accession>A0A2I1F0V7</accession>
<reference evidence="3 4" key="3">
    <citation type="submission" date="2017-10" db="EMBL/GenBank/DDBJ databases">
        <title>Extensive intraspecific genome diversity in a model arbuscular mycorrhizal fungus.</title>
        <authorList>
            <person name="Chen E.C.H."/>
            <person name="Morin E."/>
            <person name="Baudet D."/>
            <person name="Noel J."/>
            <person name="Ndikumana S."/>
            <person name="Charron P."/>
            <person name="St-Onge C."/>
            <person name="Giorgi J."/>
            <person name="Grigoriev I.V."/>
            <person name="Roux C."/>
            <person name="Martin F.M."/>
            <person name="Corradi N."/>
        </authorList>
    </citation>
    <scope>NUCLEOTIDE SEQUENCE [LARGE SCALE GENOMIC DNA]</scope>
    <source>
        <strain evidence="3 4">A1</strain>
    </source>
</reference>
<comment type="caution">
    <text evidence="3">The sequence shown here is derived from an EMBL/GenBank/DDBJ whole genome shotgun (WGS) entry which is preliminary data.</text>
</comment>
<evidence type="ECO:0000313" key="2">
    <source>
        <dbReference type="EMBL" id="PKB97962.1"/>
    </source>
</evidence>
<reference evidence="2 5" key="2">
    <citation type="submission" date="2017-09" db="EMBL/GenBank/DDBJ databases">
        <title>Extensive intraspecific genome diversity in a model arbuscular mycorrhizal fungus.</title>
        <authorList>
            <person name="Chen E.C."/>
            <person name="Morin E."/>
            <person name="Beaudet D."/>
            <person name="Noel J."/>
            <person name="Ndikumana S."/>
            <person name="Charron P."/>
            <person name="St-Onge C."/>
            <person name="Giorgi J."/>
            <person name="Grigoriev I.V."/>
            <person name="Roux C."/>
            <person name="Martin F.M."/>
            <person name="Corradi N."/>
        </authorList>
    </citation>
    <scope>NUCLEOTIDE SEQUENCE [LARGE SCALE GENOMIC DNA]</scope>
    <source>
        <strain evidence="2 5">A5</strain>
    </source>
</reference>
<feature type="region of interest" description="Disordered" evidence="1">
    <location>
        <begin position="1"/>
        <end position="21"/>
    </location>
</feature>
<name>A0A2I1F0V7_9GLOM</name>
<gene>
    <name evidence="3" type="ORF">RhiirA1_476689</name>
    <name evidence="2" type="ORF">RhiirA5_432192</name>
</gene>
<dbReference type="VEuPathDB" id="FungiDB:RhiirA1_476689"/>
<evidence type="ECO:0000313" key="5">
    <source>
        <dbReference type="Proteomes" id="UP000232722"/>
    </source>
</evidence>
<evidence type="ECO:0000313" key="3">
    <source>
        <dbReference type="EMBL" id="PKC54774.1"/>
    </source>
</evidence>